<organism evidence="1">
    <name type="scientific">Oryza punctata</name>
    <name type="common">Red rice</name>
    <dbReference type="NCBI Taxonomy" id="4537"/>
    <lineage>
        <taxon>Eukaryota</taxon>
        <taxon>Viridiplantae</taxon>
        <taxon>Streptophyta</taxon>
        <taxon>Embryophyta</taxon>
        <taxon>Tracheophyta</taxon>
        <taxon>Spermatophyta</taxon>
        <taxon>Magnoliopsida</taxon>
        <taxon>Liliopsida</taxon>
        <taxon>Poales</taxon>
        <taxon>Poaceae</taxon>
        <taxon>BOP clade</taxon>
        <taxon>Oryzoideae</taxon>
        <taxon>Oryzeae</taxon>
        <taxon>Oryzinae</taxon>
        <taxon>Oryza</taxon>
    </lineage>
</organism>
<dbReference type="Proteomes" id="UP000026962">
    <property type="component" value="Chromosome 12"/>
</dbReference>
<dbReference type="AlphaFoldDB" id="A0A0E0MME3"/>
<reference evidence="1" key="1">
    <citation type="submission" date="2015-04" db="UniProtKB">
        <authorList>
            <consortium name="EnsemblPlants"/>
        </authorList>
    </citation>
    <scope>IDENTIFICATION</scope>
</reference>
<sequence>MLDFDLAIREDPPEEPLLAEENNISNEEYDNLRWTYDGKANQTTLRSKEGVRPLLQLFPQEQVPIATFVTQMDIGKEIIHVSKRG</sequence>
<dbReference type="Gramene" id="OPUNC12G10750.1">
    <property type="protein sequence ID" value="OPUNC12G10750.1"/>
    <property type="gene ID" value="OPUNC12G10750"/>
</dbReference>
<reference evidence="1" key="2">
    <citation type="submission" date="2018-05" db="EMBL/GenBank/DDBJ databases">
        <title>OpunRS2 (Oryza punctata Reference Sequence Version 2).</title>
        <authorList>
            <person name="Zhang J."/>
            <person name="Kudrna D."/>
            <person name="Lee S."/>
            <person name="Talag J."/>
            <person name="Welchert J."/>
            <person name="Wing R.A."/>
        </authorList>
    </citation>
    <scope>NUCLEOTIDE SEQUENCE [LARGE SCALE GENOMIC DNA]</scope>
</reference>
<evidence type="ECO:0000313" key="1">
    <source>
        <dbReference type="EnsemblPlants" id="OPUNC12G10750.1"/>
    </source>
</evidence>
<accession>A0A0E0MME3</accession>
<evidence type="ECO:0000313" key="2">
    <source>
        <dbReference type="Proteomes" id="UP000026962"/>
    </source>
</evidence>
<dbReference type="EnsemblPlants" id="OPUNC12G10750.1">
    <property type="protein sequence ID" value="OPUNC12G10750.1"/>
    <property type="gene ID" value="OPUNC12G10750"/>
</dbReference>
<proteinExistence type="predicted"/>
<name>A0A0E0MME3_ORYPU</name>
<keyword evidence="2" id="KW-1185">Reference proteome</keyword>
<protein>
    <submittedName>
        <fullName evidence="1">Uncharacterized protein</fullName>
    </submittedName>
</protein>
<dbReference type="HOGENOM" id="CLU_2516554_0_0_1"/>